<name>A0A397G2N5_ASPTH</name>
<dbReference type="VEuPathDB" id="FungiDB:CDV56_103030"/>
<dbReference type="OrthoDB" id="2117718at2759"/>
<dbReference type="GeneID" id="38125004"/>
<feature type="domain" description="TauD/TfdA-like" evidence="2">
    <location>
        <begin position="134"/>
        <end position="317"/>
    </location>
</feature>
<accession>A0A397G2N5</accession>
<dbReference type="Proteomes" id="UP000215305">
    <property type="component" value="Unassembled WGS sequence"/>
</dbReference>
<dbReference type="InterPro" id="IPR003819">
    <property type="entry name" value="TauD/TfdA-like"/>
</dbReference>
<evidence type="ECO:0000313" key="3">
    <source>
        <dbReference type="EMBL" id="RHZ44877.1"/>
    </source>
</evidence>
<dbReference type="EMBL" id="NKHU02000310">
    <property type="protein sequence ID" value="RHZ44877.1"/>
    <property type="molecule type" value="Genomic_DNA"/>
</dbReference>
<dbReference type="SUPFAM" id="SSF51197">
    <property type="entry name" value="Clavaminate synthase-like"/>
    <property type="match status" value="1"/>
</dbReference>
<keyword evidence="1" id="KW-0560">Oxidoreductase</keyword>
<dbReference type="GO" id="GO:0016491">
    <property type="term" value="F:oxidoreductase activity"/>
    <property type="evidence" value="ECO:0007669"/>
    <property type="project" value="UniProtKB-KW"/>
</dbReference>
<reference evidence="3" key="1">
    <citation type="submission" date="2018-08" db="EMBL/GenBank/DDBJ databases">
        <title>Draft genome sequence of azole-resistant Aspergillus thermomutatus (Neosartorya pseudofischeri) strain HMR AF 39, isolated from a human nasal aspirate.</title>
        <authorList>
            <person name="Parent-Michaud M."/>
            <person name="Dufresne P.J."/>
            <person name="Fournier E."/>
            <person name="Martineau C."/>
            <person name="Moreira S."/>
            <person name="Perkins V."/>
            <person name="De Repentigny L."/>
            <person name="Dufresne S.F."/>
        </authorList>
    </citation>
    <scope>NUCLEOTIDE SEQUENCE [LARGE SCALE GENOMIC DNA]</scope>
    <source>
        <strain evidence="3">HMR AF 39</strain>
    </source>
</reference>
<organism evidence="3 4">
    <name type="scientific">Aspergillus thermomutatus</name>
    <name type="common">Neosartorya pseudofischeri</name>
    <dbReference type="NCBI Taxonomy" id="41047"/>
    <lineage>
        <taxon>Eukaryota</taxon>
        <taxon>Fungi</taxon>
        <taxon>Dikarya</taxon>
        <taxon>Ascomycota</taxon>
        <taxon>Pezizomycotina</taxon>
        <taxon>Eurotiomycetes</taxon>
        <taxon>Eurotiomycetidae</taxon>
        <taxon>Eurotiales</taxon>
        <taxon>Aspergillaceae</taxon>
        <taxon>Aspergillus</taxon>
        <taxon>Aspergillus subgen. Fumigati</taxon>
    </lineage>
</organism>
<protein>
    <recommendedName>
        <fullName evidence="2">TauD/TfdA-like domain-containing protein</fullName>
    </recommendedName>
</protein>
<evidence type="ECO:0000259" key="2">
    <source>
        <dbReference type="Pfam" id="PF02668"/>
    </source>
</evidence>
<dbReference type="AlphaFoldDB" id="A0A397G2N5"/>
<dbReference type="InterPro" id="IPR042098">
    <property type="entry name" value="TauD-like_sf"/>
</dbReference>
<proteinExistence type="predicted"/>
<comment type="caution">
    <text evidence="3">The sequence shown here is derived from an EMBL/GenBank/DDBJ whole genome shotgun (WGS) entry which is preliminary data.</text>
</comment>
<sequence>MQHVFGHRVSTAALYSRCRIYGSLARDPVCARYECRGLATAPAAAVKETPNLVQTVAHLIAKDMSDAEQLRHVRAVRDRLEHDGILKISLRFADDTSQYLKNLVLSLHRHHGHGLPITHSASQGWFWDVKPSRSGTTFQTQNHQARSETMASFPWHTDCSYEPCPPRFFALHVLHPDGYGGGTLSVMNVKRLGQLLSVNARDALSRPDYRIRIPTEFIKQPEQRHIVGSILAGLHPSQSQSPIVRFRGELVTPLNEAAATALAELKRLLRELETQPASTLHLAATEMPRNSIILLDNRRWLHARDAVKDPARHLRRVRWDAVPFQAC</sequence>
<evidence type="ECO:0000256" key="1">
    <source>
        <dbReference type="ARBA" id="ARBA00023002"/>
    </source>
</evidence>
<gene>
    <name evidence="3" type="ORF">CDV56_103030</name>
</gene>
<dbReference type="Gene3D" id="3.60.130.10">
    <property type="entry name" value="Clavaminate synthase-like"/>
    <property type="match status" value="1"/>
</dbReference>
<dbReference type="RefSeq" id="XP_026610516.1">
    <property type="nucleotide sequence ID" value="XM_026756649.1"/>
</dbReference>
<keyword evidence="4" id="KW-1185">Reference proteome</keyword>
<dbReference type="Pfam" id="PF02668">
    <property type="entry name" value="TauD"/>
    <property type="match status" value="1"/>
</dbReference>
<evidence type="ECO:0000313" key="4">
    <source>
        <dbReference type="Proteomes" id="UP000215305"/>
    </source>
</evidence>
<dbReference type="STRING" id="41047.A0A397G2N5"/>